<sequence>MKALFITATLFLTLLFNQVHAGEPLLEPNKITQTLALQHGKTYSKDSNININEFYVSEKLDGVRGFWDGTKLMSRNGNAFAAPKWFTKDFPPISLDGELWIGRGKFSEVLSVVSREQPHVGWQKVRFMIFDLPEQQGVFAHRVANMRQLITKSNSRYLQMIQQIKISTDAKLFELLNKVIKLGGEGLMLHRETAHYHIGKTNNLLKLKTYQDSEAQVIGHTIGKGKYQGLLGALIVRKQNGIIFKVGSGFSDKERAMPPPLGSIITYKYWGLTSKGKPRFASFLRVRKTL</sequence>
<keyword evidence="11" id="KW-1185">Reference proteome</keyword>
<evidence type="ECO:0000256" key="3">
    <source>
        <dbReference type="ARBA" id="ARBA00022705"/>
    </source>
</evidence>
<dbReference type="SUPFAM" id="SSF56091">
    <property type="entry name" value="DNA ligase/mRNA capping enzyme, catalytic domain"/>
    <property type="match status" value="1"/>
</dbReference>
<dbReference type="PANTHER" id="PTHR47810:SF1">
    <property type="entry name" value="DNA LIGASE B"/>
    <property type="match status" value="1"/>
</dbReference>
<feature type="domain" description="DNA ligase OB-like" evidence="9">
    <location>
        <begin position="223"/>
        <end position="287"/>
    </location>
</feature>
<dbReference type="Pfam" id="PF01068">
    <property type="entry name" value="DNA_ligase_A_M"/>
    <property type="match status" value="1"/>
</dbReference>
<keyword evidence="2 10" id="KW-0436">Ligase</keyword>
<evidence type="ECO:0000256" key="7">
    <source>
        <dbReference type="SAM" id="SignalP"/>
    </source>
</evidence>
<name>A0ABY9TGN2_9GAMM</name>
<keyword evidence="4" id="KW-0227">DNA damage</keyword>
<protein>
    <submittedName>
        <fullName evidence="10">DNA ligase</fullName>
        <ecNumber evidence="10">6.5.1.1</ecNumber>
    </submittedName>
</protein>
<dbReference type="Pfam" id="PF14743">
    <property type="entry name" value="DNA_ligase_OB_2"/>
    <property type="match status" value="1"/>
</dbReference>
<dbReference type="CDD" id="cd08041">
    <property type="entry name" value="OBF_kDNA_ligase_like"/>
    <property type="match status" value="1"/>
</dbReference>
<evidence type="ECO:0000256" key="4">
    <source>
        <dbReference type="ARBA" id="ARBA00022763"/>
    </source>
</evidence>
<evidence type="ECO:0000256" key="6">
    <source>
        <dbReference type="ARBA" id="ARBA00034003"/>
    </source>
</evidence>
<dbReference type="InterPro" id="IPR012310">
    <property type="entry name" value="DNA_ligase_ATP-dep_cent"/>
</dbReference>
<reference evidence="11" key="1">
    <citation type="submission" date="2023-09" db="EMBL/GenBank/DDBJ databases">
        <authorList>
            <person name="Li S."/>
            <person name="Li X."/>
            <person name="Zhang C."/>
            <person name="Zhao Z."/>
        </authorList>
    </citation>
    <scope>NUCLEOTIDE SEQUENCE [LARGE SCALE GENOMIC DNA]</scope>
    <source>
        <strain evidence="11">SQ345</strain>
    </source>
</reference>
<dbReference type="CDD" id="cd07896">
    <property type="entry name" value="Adenylation_kDNA_ligase_like"/>
    <property type="match status" value="1"/>
</dbReference>
<evidence type="ECO:0000256" key="1">
    <source>
        <dbReference type="ARBA" id="ARBA00001968"/>
    </source>
</evidence>
<keyword evidence="5" id="KW-0234">DNA repair</keyword>
<dbReference type="Gene3D" id="2.40.50.140">
    <property type="entry name" value="Nucleic acid-binding proteins"/>
    <property type="match status" value="1"/>
</dbReference>
<dbReference type="Gene3D" id="3.30.470.30">
    <property type="entry name" value="DNA ligase/mRNA capping enzyme"/>
    <property type="match status" value="1"/>
</dbReference>
<dbReference type="PANTHER" id="PTHR47810">
    <property type="entry name" value="DNA LIGASE"/>
    <property type="match status" value="1"/>
</dbReference>
<evidence type="ECO:0000313" key="11">
    <source>
        <dbReference type="Proteomes" id="UP001248581"/>
    </source>
</evidence>
<evidence type="ECO:0000256" key="5">
    <source>
        <dbReference type="ARBA" id="ARBA00023204"/>
    </source>
</evidence>
<evidence type="ECO:0000313" key="10">
    <source>
        <dbReference type="EMBL" id="WNC67973.1"/>
    </source>
</evidence>
<dbReference type="Gene3D" id="3.30.1490.70">
    <property type="match status" value="1"/>
</dbReference>
<dbReference type="Proteomes" id="UP001248581">
    <property type="component" value="Chromosome"/>
</dbReference>
<accession>A0ABY9TGN2</accession>
<dbReference type="EC" id="6.5.1.1" evidence="10"/>
<dbReference type="InterPro" id="IPR050326">
    <property type="entry name" value="NAD_dep_DNA_ligaseB"/>
</dbReference>
<dbReference type="InterPro" id="IPR012340">
    <property type="entry name" value="NA-bd_OB-fold"/>
</dbReference>
<comment type="catalytic activity">
    <reaction evidence="6">
        <text>ATP + (deoxyribonucleotide)n-3'-hydroxyl + 5'-phospho-(deoxyribonucleotide)m = (deoxyribonucleotide)n+m + AMP + diphosphate.</text>
        <dbReference type="EC" id="6.5.1.1"/>
    </reaction>
</comment>
<evidence type="ECO:0000259" key="9">
    <source>
        <dbReference type="Pfam" id="PF14743"/>
    </source>
</evidence>
<feature type="signal peptide" evidence="7">
    <location>
        <begin position="1"/>
        <end position="21"/>
    </location>
</feature>
<dbReference type="InterPro" id="IPR029319">
    <property type="entry name" value="DNA_ligase_OB"/>
</dbReference>
<dbReference type="RefSeq" id="WP_348387131.1">
    <property type="nucleotide sequence ID" value="NZ_CP134146.1"/>
</dbReference>
<keyword evidence="7" id="KW-0732">Signal</keyword>
<evidence type="ECO:0000256" key="2">
    <source>
        <dbReference type="ARBA" id="ARBA00022598"/>
    </source>
</evidence>
<evidence type="ECO:0000259" key="8">
    <source>
        <dbReference type="Pfam" id="PF01068"/>
    </source>
</evidence>
<gene>
    <name evidence="10" type="ORF">RI845_15785</name>
</gene>
<keyword evidence="3" id="KW-0235">DNA replication</keyword>
<comment type="cofactor">
    <cofactor evidence="1">
        <name>a divalent metal cation</name>
        <dbReference type="ChEBI" id="CHEBI:60240"/>
    </cofactor>
</comment>
<dbReference type="EMBL" id="CP134146">
    <property type="protein sequence ID" value="WNC67973.1"/>
    <property type="molecule type" value="Genomic_DNA"/>
</dbReference>
<organism evidence="10 11">
    <name type="scientific">Thalassotalea nanhaiensis</name>
    <dbReference type="NCBI Taxonomy" id="3065648"/>
    <lineage>
        <taxon>Bacteria</taxon>
        <taxon>Pseudomonadati</taxon>
        <taxon>Pseudomonadota</taxon>
        <taxon>Gammaproteobacteria</taxon>
        <taxon>Alteromonadales</taxon>
        <taxon>Colwelliaceae</taxon>
        <taxon>Thalassotalea</taxon>
    </lineage>
</organism>
<feature type="chain" id="PRO_5045819863" evidence="7">
    <location>
        <begin position="22"/>
        <end position="290"/>
    </location>
</feature>
<dbReference type="SUPFAM" id="SSF50249">
    <property type="entry name" value="Nucleic acid-binding proteins"/>
    <property type="match status" value="1"/>
</dbReference>
<dbReference type="NCBIfam" id="NF006592">
    <property type="entry name" value="PRK09125.1"/>
    <property type="match status" value="1"/>
</dbReference>
<dbReference type="GO" id="GO:0003910">
    <property type="term" value="F:DNA ligase (ATP) activity"/>
    <property type="evidence" value="ECO:0007669"/>
    <property type="project" value="UniProtKB-EC"/>
</dbReference>
<feature type="domain" description="ATP-dependent DNA ligase family profile" evidence="8">
    <location>
        <begin position="51"/>
        <end position="208"/>
    </location>
</feature>
<proteinExistence type="predicted"/>